<feature type="non-terminal residue" evidence="1">
    <location>
        <position position="1"/>
    </location>
</feature>
<dbReference type="BioCyc" id="PSYR875330:G11XH-6254-MONOMER"/>
<reference evidence="1 2" key="1">
    <citation type="journal article" date="2011" name="PLoS Pathog.">
        <title>Dynamic evolution of pathogenicity revealed by sequencing and comparative genomics of 19 Pseudomonas syringae isolates.</title>
        <authorList>
            <person name="Baltrus D.A."/>
            <person name="Nishimura M.T."/>
            <person name="Romanchuk A."/>
            <person name="Chang J.H."/>
            <person name="Mukhtar M.S."/>
            <person name="Cherkis K."/>
            <person name="Roach J."/>
            <person name="Grant S.R."/>
            <person name="Jones C.D."/>
            <person name="Dangl J.L."/>
        </authorList>
    </citation>
    <scope>NUCLEOTIDE SEQUENCE [LARGE SCALE GENOMIC DNA]</scope>
    <source>
        <strain evidence="2">race 4</strain>
    </source>
</reference>
<dbReference type="EMBL" id="ADWY01002035">
    <property type="protein sequence ID" value="EGH17763.1"/>
    <property type="molecule type" value="Genomic_DNA"/>
</dbReference>
<dbReference type="HOGENOM" id="CLU_3393673_0_0_6"/>
<sequence length="32" mass="3541">DQVVGQALALYQRLAHELPEQIAEPIEQPARG</sequence>
<dbReference type="Proteomes" id="UP000005466">
    <property type="component" value="Unassembled WGS sequence"/>
</dbReference>
<name>F3CES1_PSESG</name>
<protein>
    <submittedName>
        <fullName evidence="1">UDP-galactopyranose mutase</fullName>
    </submittedName>
</protein>
<comment type="caution">
    <text evidence="1">The sequence shown here is derived from an EMBL/GenBank/DDBJ whole genome shotgun (WGS) entry which is preliminary data.</text>
</comment>
<evidence type="ECO:0000313" key="1">
    <source>
        <dbReference type="EMBL" id="EGH17763.1"/>
    </source>
</evidence>
<accession>F3CES1</accession>
<gene>
    <name evidence="1" type="ORF">Pgy4_32926</name>
</gene>
<evidence type="ECO:0000313" key="2">
    <source>
        <dbReference type="Proteomes" id="UP000005466"/>
    </source>
</evidence>
<dbReference type="AlphaFoldDB" id="F3CES1"/>
<proteinExistence type="predicted"/>
<organism evidence="1 2">
    <name type="scientific">Pseudomonas savastanoi pv. glycinea str. race 4</name>
    <dbReference type="NCBI Taxonomy" id="875330"/>
    <lineage>
        <taxon>Bacteria</taxon>
        <taxon>Pseudomonadati</taxon>
        <taxon>Pseudomonadota</taxon>
        <taxon>Gammaproteobacteria</taxon>
        <taxon>Pseudomonadales</taxon>
        <taxon>Pseudomonadaceae</taxon>
        <taxon>Pseudomonas</taxon>
    </lineage>
</organism>